<evidence type="ECO:0000256" key="3">
    <source>
        <dbReference type="SAM" id="Phobius"/>
    </source>
</evidence>
<gene>
    <name evidence="5" type="ORF">MGAL_10B011077</name>
</gene>
<dbReference type="PANTHER" id="PTHR44665:SF1">
    <property type="entry name" value="DNAJ HOMOLOG SUBFAMILY C MEMBER 14"/>
    <property type="match status" value="1"/>
</dbReference>
<keyword evidence="3" id="KW-0812">Transmembrane</keyword>
<keyword evidence="6" id="KW-1185">Reference proteome</keyword>
<feature type="region of interest" description="Disordered" evidence="2">
    <location>
        <begin position="254"/>
        <end position="373"/>
    </location>
</feature>
<feature type="region of interest" description="Disordered" evidence="2">
    <location>
        <begin position="385"/>
        <end position="427"/>
    </location>
</feature>
<dbReference type="EMBL" id="UYJE01004595">
    <property type="protein sequence ID" value="VDI29465.1"/>
    <property type="molecule type" value="Genomic_DNA"/>
</dbReference>
<dbReference type="InterPro" id="IPR036869">
    <property type="entry name" value="J_dom_sf"/>
</dbReference>
<evidence type="ECO:0000259" key="4">
    <source>
        <dbReference type="PROSITE" id="PS50076"/>
    </source>
</evidence>
<dbReference type="SUPFAM" id="SSF46565">
    <property type="entry name" value="Chaperone J-domain"/>
    <property type="match status" value="1"/>
</dbReference>
<feature type="compositionally biased region" description="Low complexity" evidence="2">
    <location>
        <begin position="275"/>
        <end position="286"/>
    </location>
</feature>
<feature type="coiled-coil region" evidence="1">
    <location>
        <begin position="608"/>
        <end position="635"/>
    </location>
</feature>
<evidence type="ECO:0000256" key="1">
    <source>
        <dbReference type="SAM" id="Coils"/>
    </source>
</evidence>
<dbReference type="PANTHER" id="PTHR44665">
    <property type="entry name" value="DNAJ HOMOLOG SUBFAMILY C MEMBER 14"/>
    <property type="match status" value="1"/>
</dbReference>
<proteinExistence type="predicted"/>
<accession>A0A8B6E472</accession>
<dbReference type="PRINTS" id="PR00625">
    <property type="entry name" value="JDOMAIN"/>
</dbReference>
<evidence type="ECO:0000313" key="6">
    <source>
        <dbReference type="Proteomes" id="UP000596742"/>
    </source>
</evidence>
<dbReference type="InterPro" id="IPR001623">
    <property type="entry name" value="DnaJ_domain"/>
</dbReference>
<name>A0A8B6E472_MYTGA</name>
<reference evidence="5" key="1">
    <citation type="submission" date="2018-11" db="EMBL/GenBank/DDBJ databases">
        <authorList>
            <person name="Alioto T."/>
            <person name="Alioto T."/>
        </authorList>
    </citation>
    <scope>NUCLEOTIDE SEQUENCE</scope>
</reference>
<dbReference type="PROSITE" id="PS50076">
    <property type="entry name" value="DNAJ_2"/>
    <property type="match status" value="1"/>
</dbReference>
<feature type="compositionally biased region" description="Basic and acidic residues" evidence="2">
    <location>
        <begin position="187"/>
        <end position="197"/>
    </location>
</feature>
<feature type="domain" description="J" evidence="4">
    <location>
        <begin position="541"/>
        <end position="605"/>
    </location>
</feature>
<dbReference type="InterPro" id="IPR032843">
    <property type="entry name" value="Jiv"/>
</dbReference>
<feature type="compositionally biased region" description="Basic residues" evidence="2">
    <location>
        <begin position="779"/>
        <end position="788"/>
    </location>
</feature>
<comment type="caution">
    <text evidence="5">The sequence shown here is derived from an EMBL/GenBank/DDBJ whole genome shotgun (WGS) entry which is preliminary data.</text>
</comment>
<dbReference type="SMART" id="SM00271">
    <property type="entry name" value="DnaJ"/>
    <property type="match status" value="1"/>
</dbReference>
<dbReference type="Pfam" id="PF14901">
    <property type="entry name" value="Jiv90"/>
    <property type="match status" value="1"/>
</dbReference>
<feature type="compositionally biased region" description="Basic and acidic residues" evidence="2">
    <location>
        <begin position="393"/>
        <end position="424"/>
    </location>
</feature>
<dbReference type="CDD" id="cd06257">
    <property type="entry name" value="DnaJ"/>
    <property type="match status" value="1"/>
</dbReference>
<keyword evidence="1" id="KW-0175">Coiled coil</keyword>
<feature type="transmembrane region" description="Helical" evidence="3">
    <location>
        <begin position="454"/>
        <end position="483"/>
    </location>
</feature>
<dbReference type="OrthoDB" id="1507364at2759"/>
<evidence type="ECO:0000313" key="5">
    <source>
        <dbReference type="EMBL" id="VDI29465.1"/>
    </source>
</evidence>
<protein>
    <submittedName>
        <fullName evidence="5">DnaJ homolog subfamily C member 14</fullName>
    </submittedName>
</protein>
<dbReference type="Proteomes" id="UP000596742">
    <property type="component" value="Unassembled WGS sequence"/>
</dbReference>
<dbReference type="InterPro" id="IPR052317">
    <property type="entry name" value="Viral_replicn-host_int_reg"/>
</dbReference>
<dbReference type="Pfam" id="PF00226">
    <property type="entry name" value="DnaJ"/>
    <property type="match status" value="1"/>
</dbReference>
<dbReference type="Gene3D" id="1.10.287.110">
    <property type="entry name" value="DnaJ domain"/>
    <property type="match status" value="1"/>
</dbReference>
<keyword evidence="3" id="KW-0472">Membrane</keyword>
<dbReference type="AlphaFoldDB" id="A0A8B6E472"/>
<feature type="region of interest" description="Disordered" evidence="2">
    <location>
        <begin position="755"/>
        <end position="788"/>
    </location>
</feature>
<sequence length="788" mass="89096">MMAEARKIKTDELPPVSGGFDLGGQAAPMYSTWTQFSGMPIHNQNVNEQAGMFNWDAFTPPSSPSTYDQAIDSTQINKDLLANIQNLLSVNPTTASFEHDLRATDPSPHRNLSMSDASNDGRDIYADTYNNWNSFSQSYDPFGSPTVISKSNGDVSSTFSSGDQQSSNKMTYSDVAKTLKGKPMQAPKDKEETDSSKKKTSSPFLSAKPFKPIRKPYYTRQGSKGLINNKHSDDMASNVTPDSKYGLDQFEEFAVSQDQRSDSTESIPRVLSRKGSTSSVSSGTSGIEEIHLTKPAPQSYSTKTDTTDDFKLPTRPAETLHPNKPFFDARRIFQSKTSKKSTSGKPSHDNATVLNNGKVGSKASSSAHKKSTDNIYINNDLSDSYKRNSAQNRDGESRKHDNYVQNGKIDKKSKSDESSKDNKGHLPLQSPFDQEYIDEWINFLFEKSKAFVSFIWSGFITVLLLLFGIIAYLVSNIVLYVIWTWGKVSHFVKTRILNKYFKRFFKQSELERRKLGVDENIALPSTGSEAMQRLLACKGKDPYSILGLRFDCCDDDIRKYYRKQAILVHPDKNKQPGAEEAFKILGRAFKLIGSTDLRIKYDTEFRQADEAEAAMKEFNDLLTKLQDKMQEAANMMRCDNCGGKHRRVFIDRPWYSSRFCKRCNVRHSAKEGDVWAETTMFGFLWHYYACMEGKIYDITEWVACKKDFFKHMQASAHHVFYRIATEGNRGGAQQGRTGEADLEDFINNLFQQAMHTEGNTQWQPPQPSQPSQPSSAPGKKTRRRKKKH</sequence>
<organism evidence="5 6">
    <name type="scientific">Mytilus galloprovincialis</name>
    <name type="common">Mediterranean mussel</name>
    <dbReference type="NCBI Taxonomy" id="29158"/>
    <lineage>
        <taxon>Eukaryota</taxon>
        <taxon>Metazoa</taxon>
        <taxon>Spiralia</taxon>
        <taxon>Lophotrochozoa</taxon>
        <taxon>Mollusca</taxon>
        <taxon>Bivalvia</taxon>
        <taxon>Autobranchia</taxon>
        <taxon>Pteriomorphia</taxon>
        <taxon>Mytilida</taxon>
        <taxon>Mytiloidea</taxon>
        <taxon>Mytilidae</taxon>
        <taxon>Mytilinae</taxon>
        <taxon>Mytilus</taxon>
    </lineage>
</organism>
<keyword evidence="3" id="KW-1133">Transmembrane helix</keyword>
<feature type="region of interest" description="Disordered" evidence="2">
    <location>
        <begin position="178"/>
        <end position="238"/>
    </location>
</feature>
<evidence type="ECO:0000256" key="2">
    <source>
        <dbReference type="SAM" id="MobiDB-lite"/>
    </source>
</evidence>